<keyword evidence="2" id="KW-1133">Transmembrane helix</keyword>
<reference evidence="4" key="1">
    <citation type="journal article" date="2019" name="Int. J. Syst. Evol. Microbiol.">
        <title>The Global Catalogue of Microorganisms (GCM) 10K type strain sequencing project: providing services to taxonomists for standard genome sequencing and annotation.</title>
        <authorList>
            <consortium name="The Broad Institute Genomics Platform"/>
            <consortium name="The Broad Institute Genome Sequencing Center for Infectious Disease"/>
            <person name="Wu L."/>
            <person name="Ma J."/>
        </authorList>
    </citation>
    <scope>NUCLEOTIDE SEQUENCE [LARGE SCALE GENOMIC DNA]</scope>
    <source>
        <strain evidence="4">CCUG 51943</strain>
    </source>
</reference>
<dbReference type="Proteomes" id="UP001596244">
    <property type="component" value="Unassembled WGS sequence"/>
</dbReference>
<gene>
    <name evidence="3" type="ORF">ACFPUZ_04810</name>
</gene>
<feature type="region of interest" description="Disordered" evidence="1">
    <location>
        <begin position="1"/>
        <end position="20"/>
    </location>
</feature>
<proteinExistence type="predicted"/>
<evidence type="ECO:0000256" key="2">
    <source>
        <dbReference type="SAM" id="Phobius"/>
    </source>
</evidence>
<keyword evidence="4" id="KW-1185">Reference proteome</keyword>
<keyword evidence="2" id="KW-0812">Transmembrane</keyword>
<keyword evidence="2" id="KW-0472">Membrane</keyword>
<name>A0ABW1QAG0_9CORY</name>
<dbReference type="EMBL" id="JBHSQE010000003">
    <property type="protein sequence ID" value="MFC6146123.1"/>
    <property type="molecule type" value="Genomic_DNA"/>
</dbReference>
<evidence type="ECO:0000313" key="4">
    <source>
        <dbReference type="Proteomes" id="UP001596244"/>
    </source>
</evidence>
<organism evidence="3 4">
    <name type="scientific">Corynebacterium nasicanis</name>
    <dbReference type="NCBI Taxonomy" id="1448267"/>
    <lineage>
        <taxon>Bacteria</taxon>
        <taxon>Bacillati</taxon>
        <taxon>Actinomycetota</taxon>
        <taxon>Actinomycetes</taxon>
        <taxon>Mycobacteriales</taxon>
        <taxon>Corynebacteriaceae</taxon>
        <taxon>Corynebacterium</taxon>
    </lineage>
</organism>
<accession>A0ABW1QAG0</accession>
<evidence type="ECO:0000313" key="3">
    <source>
        <dbReference type="EMBL" id="MFC6146123.1"/>
    </source>
</evidence>
<sequence length="177" mass="18583">MNNYPQNQWEQAPPTNEWAQQPAQQSRGWLWILLFIAVAVVVTAVGVAAVLFGWVGGGGTSGSGPVTSTYTSTVQAEPQERAEQAVPAGSIPANAAARDNAPTGDYNSVWRGTSVTSEPFANAVRDAFVENYLATGDTDATLQVYSSVTGATYTMTCRDTGSYVTCTGGNNAVVHIS</sequence>
<comment type="caution">
    <text evidence="3">The sequence shown here is derived from an EMBL/GenBank/DDBJ whole genome shotgun (WGS) entry which is preliminary data.</text>
</comment>
<evidence type="ECO:0008006" key="5">
    <source>
        <dbReference type="Google" id="ProtNLM"/>
    </source>
</evidence>
<feature type="transmembrane region" description="Helical" evidence="2">
    <location>
        <begin position="29"/>
        <end position="55"/>
    </location>
</feature>
<protein>
    <recommendedName>
        <fullName evidence="5">Secreted protein</fullName>
    </recommendedName>
</protein>
<dbReference type="RefSeq" id="WP_377000429.1">
    <property type="nucleotide sequence ID" value="NZ_JBHSQE010000003.1"/>
</dbReference>
<evidence type="ECO:0000256" key="1">
    <source>
        <dbReference type="SAM" id="MobiDB-lite"/>
    </source>
</evidence>